<evidence type="ECO:0000313" key="4">
    <source>
        <dbReference type="EMBL" id="GHD21011.1"/>
    </source>
</evidence>
<dbReference type="SUPFAM" id="SSF110849">
    <property type="entry name" value="ParB/Sulfiredoxin"/>
    <property type="match status" value="1"/>
</dbReference>
<dbReference type="Gene3D" id="1.10.10.2830">
    <property type="match status" value="1"/>
</dbReference>
<dbReference type="PANTHER" id="PTHR33375:SF1">
    <property type="entry name" value="CHROMOSOME-PARTITIONING PROTEIN PARB-RELATED"/>
    <property type="match status" value="1"/>
</dbReference>
<feature type="region of interest" description="Disordered" evidence="2">
    <location>
        <begin position="345"/>
        <end position="365"/>
    </location>
</feature>
<dbReference type="InterPro" id="IPR017819">
    <property type="entry name" value="Plasmid_partition_RepB"/>
</dbReference>
<reference evidence="4" key="2">
    <citation type="submission" date="2020-09" db="EMBL/GenBank/DDBJ databases">
        <authorList>
            <person name="Sun Q."/>
            <person name="Kim S."/>
        </authorList>
    </citation>
    <scope>NUCLEOTIDE SEQUENCE</scope>
    <source>
        <strain evidence="4">KCTC 42249</strain>
    </source>
</reference>
<keyword evidence="5" id="KW-1185">Reference proteome</keyword>
<comment type="caution">
    <text evidence="4">The sequence shown here is derived from an EMBL/GenBank/DDBJ whole genome shotgun (WGS) entry which is preliminary data.</text>
</comment>
<dbReference type="InterPro" id="IPR037972">
    <property type="entry name" value="RepB_N"/>
</dbReference>
<comment type="similarity">
    <text evidence="1">Belongs to the ParB family.</text>
</comment>
<proteinExistence type="inferred from homology"/>
<dbReference type="RefSeq" id="WP_189506346.1">
    <property type="nucleotide sequence ID" value="NZ_BMZQ01000003.1"/>
</dbReference>
<name>A0A8J3DSR9_9HYPH</name>
<organism evidence="4 5">
    <name type="scientific">Tianweitania populi</name>
    <dbReference type="NCBI Taxonomy" id="1607949"/>
    <lineage>
        <taxon>Bacteria</taxon>
        <taxon>Pseudomonadati</taxon>
        <taxon>Pseudomonadota</taxon>
        <taxon>Alphaproteobacteria</taxon>
        <taxon>Hyphomicrobiales</taxon>
        <taxon>Phyllobacteriaceae</taxon>
        <taxon>Tianweitania</taxon>
    </lineage>
</organism>
<dbReference type="Pfam" id="PF07506">
    <property type="entry name" value="RepB"/>
    <property type="match status" value="1"/>
</dbReference>
<gene>
    <name evidence="4" type="primary">repB3</name>
    <name evidence="4" type="ORF">GCM10016234_34220</name>
</gene>
<feature type="domain" description="ParB-like N-terminal" evidence="3">
    <location>
        <begin position="75"/>
        <end position="173"/>
    </location>
</feature>
<protein>
    <submittedName>
        <fullName evidence="4">Plasmid partitioning protein RepB</fullName>
    </submittedName>
</protein>
<evidence type="ECO:0000259" key="3">
    <source>
        <dbReference type="SMART" id="SM00470"/>
    </source>
</evidence>
<dbReference type="GO" id="GO:0003677">
    <property type="term" value="F:DNA binding"/>
    <property type="evidence" value="ECO:0007669"/>
    <property type="project" value="InterPro"/>
</dbReference>
<dbReference type="EMBL" id="BMZQ01000003">
    <property type="protein sequence ID" value="GHD21011.1"/>
    <property type="molecule type" value="Genomic_DNA"/>
</dbReference>
<dbReference type="NCBIfam" id="TIGR03454">
    <property type="entry name" value="partition_RepB"/>
    <property type="match status" value="1"/>
</dbReference>
<evidence type="ECO:0000256" key="1">
    <source>
        <dbReference type="ARBA" id="ARBA00006295"/>
    </source>
</evidence>
<dbReference type="AlphaFoldDB" id="A0A8J3DSR9"/>
<accession>A0A8J3DSR9</accession>
<dbReference type="InterPro" id="IPR011111">
    <property type="entry name" value="Plasmid_RepB"/>
</dbReference>
<dbReference type="InterPro" id="IPR004437">
    <property type="entry name" value="ParB/RepB/Spo0J"/>
</dbReference>
<feature type="region of interest" description="Disordered" evidence="2">
    <location>
        <begin position="1"/>
        <end position="43"/>
    </location>
</feature>
<dbReference type="Pfam" id="PF02195">
    <property type="entry name" value="ParB_N"/>
    <property type="match status" value="1"/>
</dbReference>
<evidence type="ECO:0000313" key="5">
    <source>
        <dbReference type="Proteomes" id="UP000630142"/>
    </source>
</evidence>
<dbReference type="InterPro" id="IPR050336">
    <property type="entry name" value="Chromosome_partition/occlusion"/>
</dbReference>
<dbReference type="SUPFAM" id="SSF109709">
    <property type="entry name" value="KorB DNA-binding domain-like"/>
    <property type="match status" value="1"/>
</dbReference>
<dbReference type="NCBIfam" id="TIGR00180">
    <property type="entry name" value="parB_part"/>
    <property type="match status" value="1"/>
</dbReference>
<feature type="compositionally biased region" description="Polar residues" evidence="2">
    <location>
        <begin position="347"/>
        <end position="357"/>
    </location>
</feature>
<dbReference type="GO" id="GO:0007059">
    <property type="term" value="P:chromosome segregation"/>
    <property type="evidence" value="ECO:0007669"/>
    <property type="project" value="TreeGrafter"/>
</dbReference>
<dbReference type="Gene3D" id="3.90.1530.30">
    <property type="match status" value="1"/>
</dbReference>
<dbReference type="Proteomes" id="UP000630142">
    <property type="component" value="Unassembled WGS sequence"/>
</dbReference>
<evidence type="ECO:0000256" key="2">
    <source>
        <dbReference type="SAM" id="MobiDB-lite"/>
    </source>
</evidence>
<dbReference type="SMART" id="SM00470">
    <property type="entry name" value="ParB"/>
    <property type="match status" value="1"/>
</dbReference>
<sequence>MNTRKNQLRSLFGGVPAEEANKAADQNEPAPAAEPHKRATSGAVKAMGLSLSSLSQEVEDARRLRESLSRGEQIVELDPAVIEGSPFSDRLSDGPTHDESFEDLMQSIADHGQQVPVLVRPHSEPVKAGQGIFQIAYGHRRVLAARALGRTVRAVIRSLDDAELVVAQGKENAERRALSFIERALFSKTLIDHGFDRATIQAALAVHKSEMSRLIGVAEMIPIQVAHAIGPAPKTGRPRWMALGELIANPRIRHWANEEITDQAFRDTADSDQRFQRVFDRLTSALQSTSVAPDAAVVIRAADGAAIGELAQSARGARLTIPISAGRRFADYVAEQLPTLHEAFKAAQQSGSASETTGDAKKVKP</sequence>
<reference evidence="4" key="1">
    <citation type="journal article" date="2014" name="Int. J. Syst. Evol. Microbiol.">
        <title>Complete genome sequence of Corynebacterium casei LMG S-19264T (=DSM 44701T), isolated from a smear-ripened cheese.</title>
        <authorList>
            <consortium name="US DOE Joint Genome Institute (JGI-PGF)"/>
            <person name="Walter F."/>
            <person name="Albersmeier A."/>
            <person name="Kalinowski J."/>
            <person name="Ruckert C."/>
        </authorList>
    </citation>
    <scope>NUCLEOTIDE SEQUENCE</scope>
    <source>
        <strain evidence="4">KCTC 42249</strain>
    </source>
</reference>
<dbReference type="InterPro" id="IPR036086">
    <property type="entry name" value="ParB/Sulfiredoxin_sf"/>
</dbReference>
<dbReference type="CDD" id="cd16405">
    <property type="entry name" value="RepB_like_N"/>
    <property type="match status" value="1"/>
</dbReference>
<dbReference type="InterPro" id="IPR003115">
    <property type="entry name" value="ParB_N"/>
</dbReference>
<dbReference type="PANTHER" id="PTHR33375">
    <property type="entry name" value="CHROMOSOME-PARTITIONING PROTEIN PARB-RELATED"/>
    <property type="match status" value="1"/>
</dbReference>
<dbReference type="GO" id="GO:0005694">
    <property type="term" value="C:chromosome"/>
    <property type="evidence" value="ECO:0007669"/>
    <property type="project" value="TreeGrafter"/>
</dbReference>